<proteinExistence type="predicted"/>
<organism evidence="1 2">
    <name type="scientific">Homarus americanus</name>
    <name type="common">American lobster</name>
    <dbReference type="NCBI Taxonomy" id="6706"/>
    <lineage>
        <taxon>Eukaryota</taxon>
        <taxon>Metazoa</taxon>
        <taxon>Ecdysozoa</taxon>
        <taxon>Arthropoda</taxon>
        <taxon>Crustacea</taxon>
        <taxon>Multicrustacea</taxon>
        <taxon>Malacostraca</taxon>
        <taxon>Eumalacostraca</taxon>
        <taxon>Eucarida</taxon>
        <taxon>Decapoda</taxon>
        <taxon>Pleocyemata</taxon>
        <taxon>Astacidea</taxon>
        <taxon>Nephropoidea</taxon>
        <taxon>Nephropidae</taxon>
        <taxon>Homarus</taxon>
    </lineage>
</organism>
<reference evidence="1" key="1">
    <citation type="journal article" date="2021" name="Sci. Adv.">
        <title>The American lobster genome reveals insights on longevity, neural, and immune adaptations.</title>
        <authorList>
            <person name="Polinski J.M."/>
            <person name="Zimin A.V."/>
            <person name="Clark K.F."/>
            <person name="Kohn A.B."/>
            <person name="Sadowski N."/>
            <person name="Timp W."/>
            <person name="Ptitsyn A."/>
            <person name="Khanna P."/>
            <person name="Romanova D.Y."/>
            <person name="Williams P."/>
            <person name="Greenwood S.J."/>
            <person name="Moroz L.L."/>
            <person name="Walt D.R."/>
            <person name="Bodnar A.G."/>
        </authorList>
    </citation>
    <scope>NUCLEOTIDE SEQUENCE</scope>
    <source>
        <strain evidence="1">GMGI-L3</strain>
    </source>
</reference>
<name>A0A8J5KAB4_HOMAM</name>
<dbReference type="AlphaFoldDB" id="A0A8J5KAB4"/>
<dbReference type="EMBL" id="JAHLQT010018664">
    <property type="protein sequence ID" value="KAG7169018.1"/>
    <property type="molecule type" value="Genomic_DNA"/>
</dbReference>
<dbReference type="Proteomes" id="UP000747542">
    <property type="component" value="Unassembled WGS sequence"/>
</dbReference>
<gene>
    <name evidence="1" type="ORF">Hamer_G011715</name>
</gene>
<protein>
    <submittedName>
        <fullName evidence="1">Uncharacterized protein</fullName>
    </submittedName>
</protein>
<keyword evidence="2" id="KW-1185">Reference proteome</keyword>
<comment type="caution">
    <text evidence="1">The sequence shown here is derived from an EMBL/GenBank/DDBJ whole genome shotgun (WGS) entry which is preliminary data.</text>
</comment>
<evidence type="ECO:0000313" key="1">
    <source>
        <dbReference type="EMBL" id="KAG7169018.1"/>
    </source>
</evidence>
<accession>A0A8J5KAB4</accession>
<evidence type="ECO:0000313" key="2">
    <source>
        <dbReference type="Proteomes" id="UP000747542"/>
    </source>
</evidence>
<sequence>MDDVKTSEPTTRQLTELLTSIARLSEQLQEYDTRPHPRNLICPVLDKVIEEYKALYMSLDNAHQQARIIRYLGKAQPVNALGSKGAET</sequence>